<dbReference type="GO" id="GO:0008239">
    <property type="term" value="F:dipeptidyl-peptidase activity"/>
    <property type="evidence" value="ECO:0007669"/>
    <property type="project" value="InterPro"/>
</dbReference>
<dbReference type="OrthoDB" id="2578740at2759"/>
<dbReference type="Proteomes" id="UP000767238">
    <property type="component" value="Unassembled WGS sequence"/>
</dbReference>
<accession>A0A9P8GBJ2</accession>
<evidence type="ECO:0000313" key="3">
    <source>
        <dbReference type="Proteomes" id="UP000767238"/>
    </source>
</evidence>
<feature type="domain" description="Xaa-Pro dipeptidyl-peptidase C-terminal" evidence="1">
    <location>
        <begin position="11"/>
        <end position="56"/>
    </location>
</feature>
<proteinExistence type="predicted"/>
<comment type="caution">
    <text evidence="2">The sequence shown here is derived from an EMBL/GenBank/DDBJ whole genome shotgun (WGS) entry which is preliminary data.</text>
</comment>
<name>A0A9P8GBJ2_AURME</name>
<dbReference type="EMBL" id="JAHFYH010000054">
    <property type="protein sequence ID" value="KAH0217692.1"/>
    <property type="molecule type" value="Genomic_DNA"/>
</dbReference>
<feature type="non-terminal residue" evidence="2">
    <location>
        <position position="128"/>
    </location>
</feature>
<dbReference type="InterPro" id="IPR008979">
    <property type="entry name" value="Galactose-bd-like_sf"/>
</dbReference>
<dbReference type="InterPro" id="IPR013736">
    <property type="entry name" value="Xaa-Pro_dipept_C"/>
</dbReference>
<reference evidence="2" key="1">
    <citation type="journal article" date="2021" name="J Fungi (Basel)">
        <title>Virulence traits and population genomics of the black yeast Aureobasidium melanogenum.</title>
        <authorList>
            <person name="Cernosa A."/>
            <person name="Sun X."/>
            <person name="Gostincar C."/>
            <person name="Fang C."/>
            <person name="Gunde-Cimerman N."/>
            <person name="Song Z."/>
        </authorList>
    </citation>
    <scope>NUCLEOTIDE SEQUENCE</scope>
    <source>
        <strain evidence="2">EXF-8016</strain>
    </source>
</reference>
<dbReference type="AlphaFoldDB" id="A0A9P8GBJ2"/>
<organism evidence="2 3">
    <name type="scientific">Aureobasidium melanogenum</name>
    <name type="common">Aureobasidium pullulans var. melanogenum</name>
    <dbReference type="NCBI Taxonomy" id="46634"/>
    <lineage>
        <taxon>Eukaryota</taxon>
        <taxon>Fungi</taxon>
        <taxon>Dikarya</taxon>
        <taxon>Ascomycota</taxon>
        <taxon>Pezizomycotina</taxon>
        <taxon>Dothideomycetes</taxon>
        <taxon>Dothideomycetidae</taxon>
        <taxon>Dothideales</taxon>
        <taxon>Saccotheciaceae</taxon>
        <taxon>Aureobasidium</taxon>
    </lineage>
</organism>
<reference evidence="2" key="2">
    <citation type="submission" date="2021-08" db="EMBL/GenBank/DDBJ databases">
        <authorList>
            <person name="Gostincar C."/>
            <person name="Sun X."/>
            <person name="Song Z."/>
            <person name="Gunde-Cimerman N."/>
        </authorList>
    </citation>
    <scope>NUCLEOTIDE SEQUENCE</scope>
    <source>
        <strain evidence="2">EXF-8016</strain>
    </source>
</reference>
<protein>
    <recommendedName>
        <fullName evidence="1">Xaa-Pro dipeptidyl-peptidase C-terminal domain-containing protein</fullName>
    </recommendedName>
</protein>
<dbReference type="Pfam" id="PF08530">
    <property type="entry name" value="PepX_C"/>
    <property type="match status" value="1"/>
</dbReference>
<evidence type="ECO:0000313" key="2">
    <source>
        <dbReference type="EMBL" id="KAH0217692.1"/>
    </source>
</evidence>
<gene>
    <name evidence="2" type="ORF">KCV03_g6956</name>
</gene>
<dbReference type="SUPFAM" id="SSF49785">
    <property type="entry name" value="Galactose-binding domain-like"/>
    <property type="match status" value="1"/>
</dbReference>
<sequence length="128" mass="14783">MWRAAKFRKTFNLRFDKKTRLMGLPEAVLYMSCDDLEDMVVYVLIRKLDENGKAMIAINIPWKKCPYPDTASIPKSDYSNLGDLLRTHYSAARFSPQDRPCKCDPQYPFHIHDELQKITPGTDVVPAC</sequence>
<dbReference type="Gene3D" id="2.60.120.260">
    <property type="entry name" value="Galactose-binding domain-like"/>
    <property type="match status" value="1"/>
</dbReference>
<evidence type="ECO:0000259" key="1">
    <source>
        <dbReference type="Pfam" id="PF08530"/>
    </source>
</evidence>